<gene>
    <name evidence="1" type="ORF">ACFQZP_33275</name>
</gene>
<proteinExistence type="predicted"/>
<name>A0ABW2VT62_9ACTN</name>
<keyword evidence="2" id="KW-1185">Reference proteome</keyword>
<dbReference type="EMBL" id="JBHTEC010000001">
    <property type="protein sequence ID" value="MFD0286473.1"/>
    <property type="molecule type" value="Genomic_DNA"/>
</dbReference>
<sequence length="130" mass="13389">MSSELLTAPPLDGPDDAEALGLELRLGLRLGPELVSGAALAPGEAELPVCGAEPLDAPGVGVTLSAGPRLPAEPPPTEVPLPCSFLTTAATGLPMMSSPAVTVTIARANTRPVARAYFFRPMDLRRVPPR</sequence>
<dbReference type="Proteomes" id="UP001596957">
    <property type="component" value="Unassembled WGS sequence"/>
</dbReference>
<accession>A0ABW2VT62</accession>
<organism evidence="1 2">
    <name type="scientific">Streptomyces lutosisoli</name>
    <dbReference type="NCBI Taxonomy" id="2665721"/>
    <lineage>
        <taxon>Bacteria</taxon>
        <taxon>Bacillati</taxon>
        <taxon>Actinomycetota</taxon>
        <taxon>Actinomycetes</taxon>
        <taxon>Kitasatosporales</taxon>
        <taxon>Streptomycetaceae</taxon>
        <taxon>Streptomyces</taxon>
    </lineage>
</organism>
<evidence type="ECO:0000313" key="2">
    <source>
        <dbReference type="Proteomes" id="UP001596957"/>
    </source>
</evidence>
<reference evidence="2" key="1">
    <citation type="journal article" date="2019" name="Int. J. Syst. Evol. Microbiol.">
        <title>The Global Catalogue of Microorganisms (GCM) 10K type strain sequencing project: providing services to taxonomists for standard genome sequencing and annotation.</title>
        <authorList>
            <consortium name="The Broad Institute Genomics Platform"/>
            <consortium name="The Broad Institute Genome Sequencing Center for Infectious Disease"/>
            <person name="Wu L."/>
            <person name="Ma J."/>
        </authorList>
    </citation>
    <scope>NUCLEOTIDE SEQUENCE [LARGE SCALE GENOMIC DNA]</scope>
    <source>
        <strain evidence="2">CGMCC 4.7198</strain>
    </source>
</reference>
<dbReference type="RefSeq" id="WP_381264498.1">
    <property type="nucleotide sequence ID" value="NZ_JBHTBI010000105.1"/>
</dbReference>
<comment type="caution">
    <text evidence="1">The sequence shown here is derived from an EMBL/GenBank/DDBJ whole genome shotgun (WGS) entry which is preliminary data.</text>
</comment>
<evidence type="ECO:0000313" key="1">
    <source>
        <dbReference type="EMBL" id="MFD0286473.1"/>
    </source>
</evidence>
<protein>
    <submittedName>
        <fullName evidence="1">Uncharacterized protein</fullName>
    </submittedName>
</protein>